<evidence type="ECO:0000313" key="9">
    <source>
        <dbReference type="EMBL" id="CAD7663913.1"/>
    </source>
</evidence>
<evidence type="ECO:0000256" key="8">
    <source>
        <dbReference type="PROSITE-ProRule" id="PRU00023"/>
    </source>
</evidence>
<keyword evidence="5" id="KW-0638">Presynaptic neurotoxin</keyword>
<name>A0A7R9MQ35_9ACAR</name>
<dbReference type="PROSITE" id="PS50297">
    <property type="entry name" value="ANK_REP_REGION"/>
    <property type="match status" value="1"/>
</dbReference>
<dbReference type="GO" id="GO:0044218">
    <property type="term" value="C:other organism cell membrane"/>
    <property type="evidence" value="ECO:0007669"/>
    <property type="project" value="UniProtKB-KW"/>
</dbReference>
<keyword evidence="10" id="KW-1185">Reference proteome</keyword>
<evidence type="ECO:0000256" key="4">
    <source>
        <dbReference type="ARBA" id="ARBA00022737"/>
    </source>
</evidence>
<dbReference type="Gene3D" id="1.25.40.20">
    <property type="entry name" value="Ankyrin repeat-containing domain"/>
    <property type="match status" value="1"/>
</dbReference>
<evidence type="ECO:0000256" key="3">
    <source>
        <dbReference type="ARBA" id="ARBA00022537"/>
    </source>
</evidence>
<dbReference type="SUPFAM" id="SSF48403">
    <property type="entry name" value="Ankyrin repeat"/>
    <property type="match status" value="1"/>
</dbReference>
<dbReference type="InterPro" id="IPR036770">
    <property type="entry name" value="Ankyrin_rpt-contain_sf"/>
</dbReference>
<dbReference type="InterPro" id="IPR051070">
    <property type="entry name" value="NF-kappa-B_inhibitor"/>
</dbReference>
<dbReference type="PROSITE" id="PS50088">
    <property type="entry name" value="ANK_REPEAT"/>
    <property type="match status" value="1"/>
</dbReference>
<keyword evidence="7" id="KW-0472">Membrane</keyword>
<dbReference type="GO" id="GO:0071356">
    <property type="term" value="P:cellular response to tumor necrosis factor"/>
    <property type="evidence" value="ECO:0007669"/>
    <property type="project" value="TreeGrafter"/>
</dbReference>
<proteinExistence type="predicted"/>
<dbReference type="InterPro" id="IPR002110">
    <property type="entry name" value="Ankyrin_rpt"/>
</dbReference>
<keyword evidence="2" id="KW-0268">Exocytosis</keyword>
<evidence type="ECO:0000256" key="5">
    <source>
        <dbReference type="ARBA" id="ARBA00023028"/>
    </source>
</evidence>
<gene>
    <name evidence="9" type="ORF">ONB1V03_LOCUS20471</name>
</gene>
<dbReference type="OrthoDB" id="10254947at2759"/>
<feature type="repeat" description="ANK" evidence="8">
    <location>
        <begin position="14"/>
        <end position="46"/>
    </location>
</feature>
<reference evidence="9" key="1">
    <citation type="submission" date="2020-11" db="EMBL/GenBank/DDBJ databases">
        <authorList>
            <person name="Tran Van P."/>
        </authorList>
    </citation>
    <scope>NUCLEOTIDE SEQUENCE</scope>
</reference>
<dbReference type="SMART" id="SM00248">
    <property type="entry name" value="ANK"/>
    <property type="match status" value="2"/>
</dbReference>
<keyword evidence="5" id="KW-0800">Toxin</keyword>
<feature type="non-terminal residue" evidence="9">
    <location>
        <position position="1"/>
    </location>
</feature>
<dbReference type="Proteomes" id="UP000728032">
    <property type="component" value="Unassembled WGS sequence"/>
</dbReference>
<evidence type="ECO:0000256" key="6">
    <source>
        <dbReference type="ARBA" id="ARBA00023043"/>
    </source>
</evidence>
<dbReference type="Pfam" id="PF12796">
    <property type="entry name" value="Ank_2"/>
    <property type="match status" value="1"/>
</dbReference>
<dbReference type="GO" id="GO:0051059">
    <property type="term" value="F:NF-kappaB binding"/>
    <property type="evidence" value="ECO:0007669"/>
    <property type="project" value="TreeGrafter"/>
</dbReference>
<keyword evidence="4" id="KW-0677">Repeat</keyword>
<dbReference type="EMBL" id="CAJPVJ010035100">
    <property type="protein sequence ID" value="CAG2181050.1"/>
    <property type="molecule type" value="Genomic_DNA"/>
</dbReference>
<accession>A0A7R9MQ35</accession>
<evidence type="ECO:0000256" key="1">
    <source>
        <dbReference type="ARBA" id="ARBA00004175"/>
    </source>
</evidence>
<dbReference type="PANTHER" id="PTHR46680">
    <property type="entry name" value="NF-KAPPA-B INHIBITOR ALPHA"/>
    <property type="match status" value="1"/>
</dbReference>
<keyword evidence="3" id="KW-1052">Target cell membrane</keyword>
<comment type="subcellular location">
    <subcellularLocation>
        <location evidence="1">Target cell membrane</location>
    </subcellularLocation>
</comment>
<dbReference type="GO" id="GO:0005829">
    <property type="term" value="C:cytosol"/>
    <property type="evidence" value="ECO:0007669"/>
    <property type="project" value="TreeGrafter"/>
</dbReference>
<keyword evidence="7" id="KW-1053">Target membrane</keyword>
<dbReference type="PANTHER" id="PTHR46680:SF3">
    <property type="entry name" value="NF-KAPPA-B INHIBITOR CACTUS"/>
    <property type="match status" value="1"/>
</dbReference>
<evidence type="ECO:0000256" key="2">
    <source>
        <dbReference type="ARBA" id="ARBA00022483"/>
    </source>
</evidence>
<evidence type="ECO:0000313" key="10">
    <source>
        <dbReference type="Proteomes" id="UP000728032"/>
    </source>
</evidence>
<keyword evidence="5" id="KW-0528">Neurotoxin</keyword>
<protein>
    <submittedName>
        <fullName evidence="9">Uncharacterized protein</fullName>
    </submittedName>
</protein>
<keyword evidence="6 8" id="KW-0040">ANK repeat</keyword>
<sequence>MAPDPDFLDATNHLSQTPLHLAALTGQSHIVRRLVISGATVDLRDRHGNTALHIACAQSDYTAVCQLISPIRDRELHSAHVVNYPVDSQHLPVHYLELRNYE</sequence>
<dbReference type="GO" id="GO:0006887">
    <property type="term" value="P:exocytosis"/>
    <property type="evidence" value="ECO:0007669"/>
    <property type="project" value="UniProtKB-KW"/>
</dbReference>
<dbReference type="EMBL" id="OC949925">
    <property type="protein sequence ID" value="CAD7663913.1"/>
    <property type="molecule type" value="Genomic_DNA"/>
</dbReference>
<evidence type="ECO:0000256" key="7">
    <source>
        <dbReference type="ARBA" id="ARBA00023298"/>
    </source>
</evidence>
<organism evidence="9">
    <name type="scientific">Oppiella nova</name>
    <dbReference type="NCBI Taxonomy" id="334625"/>
    <lineage>
        <taxon>Eukaryota</taxon>
        <taxon>Metazoa</taxon>
        <taxon>Ecdysozoa</taxon>
        <taxon>Arthropoda</taxon>
        <taxon>Chelicerata</taxon>
        <taxon>Arachnida</taxon>
        <taxon>Acari</taxon>
        <taxon>Acariformes</taxon>
        <taxon>Sarcoptiformes</taxon>
        <taxon>Oribatida</taxon>
        <taxon>Brachypylina</taxon>
        <taxon>Oppioidea</taxon>
        <taxon>Oppiidae</taxon>
        <taxon>Oppiella</taxon>
    </lineage>
</organism>
<dbReference type="AlphaFoldDB" id="A0A7R9MQ35"/>
<dbReference type="GO" id="GO:0044231">
    <property type="term" value="C:host cell presynaptic membrane"/>
    <property type="evidence" value="ECO:0007669"/>
    <property type="project" value="UniProtKB-KW"/>
</dbReference>